<evidence type="ECO:0000256" key="5">
    <source>
        <dbReference type="ARBA" id="ARBA00022729"/>
    </source>
</evidence>
<keyword evidence="8" id="KW-0472">Membrane</keyword>
<dbReference type="PANTHER" id="PTHR35038">
    <property type="entry name" value="DISSIMILATORY SULFITE REDUCTASE SIRA"/>
    <property type="match status" value="1"/>
</dbReference>
<evidence type="ECO:0000256" key="8">
    <source>
        <dbReference type="SAM" id="Phobius"/>
    </source>
</evidence>
<keyword evidence="8" id="KW-1133">Transmembrane helix</keyword>
<dbReference type="RefSeq" id="WP_144566665.1">
    <property type="nucleotide sequence ID" value="NZ_VIVN01000010.1"/>
</dbReference>
<evidence type="ECO:0000256" key="2">
    <source>
        <dbReference type="ARBA" id="ARBA00022448"/>
    </source>
</evidence>
<dbReference type="InterPro" id="IPR038266">
    <property type="entry name" value="NapC/NirT_cytc_sf"/>
</dbReference>
<dbReference type="SUPFAM" id="SSF48695">
    <property type="entry name" value="Multiheme cytochromes"/>
    <property type="match status" value="1"/>
</dbReference>
<keyword evidence="11" id="KW-1185">Reference proteome</keyword>
<keyword evidence="7" id="KW-0408">Iron</keyword>
<keyword evidence="8" id="KW-0812">Transmembrane</keyword>
<dbReference type="InterPro" id="IPR005126">
    <property type="entry name" value="NapC/NirT_cyt_c_N"/>
</dbReference>
<evidence type="ECO:0000259" key="9">
    <source>
        <dbReference type="Pfam" id="PF03264"/>
    </source>
</evidence>
<dbReference type="Gene3D" id="3.90.10.10">
    <property type="entry name" value="Cytochrome C3"/>
    <property type="match status" value="1"/>
</dbReference>
<evidence type="ECO:0000256" key="4">
    <source>
        <dbReference type="ARBA" id="ARBA00022723"/>
    </source>
</evidence>
<evidence type="ECO:0000313" key="10">
    <source>
        <dbReference type="EMBL" id="TWD97434.1"/>
    </source>
</evidence>
<comment type="subcellular location">
    <subcellularLocation>
        <location evidence="1">Cell envelope</location>
    </subcellularLocation>
</comment>
<evidence type="ECO:0000256" key="1">
    <source>
        <dbReference type="ARBA" id="ARBA00004196"/>
    </source>
</evidence>
<reference evidence="10 11" key="1">
    <citation type="submission" date="2019-06" db="EMBL/GenBank/DDBJ databases">
        <title>Sorghum-associated microbial communities from plants grown in Nebraska, USA.</title>
        <authorList>
            <person name="Schachtman D."/>
        </authorList>
    </citation>
    <scope>NUCLEOTIDE SEQUENCE [LARGE SCALE GENOMIC DNA]</scope>
    <source>
        <strain evidence="10 11">2482</strain>
    </source>
</reference>
<sequence>MEEEQNQELPTPPKFRYKLIKIATLTLLFLVLLSFAGFFGLETTSSSKVCSSCHEMKPEYYTWKASTHSEVECTSCHTDTVYKDLAKDKAKELVAQLKKQSTGTSAAPIRMPNEIPDSACESCHDVLTRDVTPSGDIIIPHDKHENKGVECVQCHSGVAHGKVADRKMTYSTDLDKWDSQVGTAAMSDIKFIRPDMDTCIECHKARKVTTECSACHKTGMVPKSHKKEEFATKTHGKQAAANLQKCNQCHKDMSSVPLEGFEDIPTVTKYLNKDQVTTQKTKSQYDYAKENTFCKDCHSKRPESHSSSWMKEHGNQASKDKQECLACHNYQQAGGISTSMVACSSCHPAMHKGFDKQRHPIPLAEKQNVTEYCYTCHVKNKCTACHK</sequence>
<keyword evidence="6" id="KW-0249">Electron transport</keyword>
<dbReference type="InterPro" id="IPR036280">
    <property type="entry name" value="Multihaem_cyt_sf"/>
</dbReference>
<accession>A0A561D291</accession>
<dbReference type="AlphaFoldDB" id="A0A561D291"/>
<protein>
    <submittedName>
        <fullName evidence="10">Nitrate/TMAO reductase-like tetraheme cytochrome c subunit</fullName>
    </submittedName>
</protein>
<evidence type="ECO:0000313" key="11">
    <source>
        <dbReference type="Proteomes" id="UP000319671"/>
    </source>
</evidence>
<organism evidence="10 11">
    <name type="scientific">Neobacillus bataviensis</name>
    <dbReference type="NCBI Taxonomy" id="220685"/>
    <lineage>
        <taxon>Bacteria</taxon>
        <taxon>Bacillati</taxon>
        <taxon>Bacillota</taxon>
        <taxon>Bacilli</taxon>
        <taxon>Bacillales</taxon>
        <taxon>Bacillaceae</taxon>
        <taxon>Neobacillus</taxon>
    </lineage>
</organism>
<feature type="transmembrane region" description="Helical" evidence="8">
    <location>
        <begin position="20"/>
        <end position="41"/>
    </location>
</feature>
<dbReference type="Proteomes" id="UP000319671">
    <property type="component" value="Unassembled WGS sequence"/>
</dbReference>
<feature type="domain" description="NapC/NirT cytochrome c N-terminal" evidence="9">
    <location>
        <begin position="17"/>
        <end position="161"/>
    </location>
</feature>
<evidence type="ECO:0000256" key="3">
    <source>
        <dbReference type="ARBA" id="ARBA00022617"/>
    </source>
</evidence>
<keyword evidence="4" id="KW-0479">Metal-binding</keyword>
<evidence type="ECO:0000256" key="6">
    <source>
        <dbReference type="ARBA" id="ARBA00022982"/>
    </source>
</evidence>
<dbReference type="InterPro" id="IPR051829">
    <property type="entry name" value="Multiheme_Cytochr_ET"/>
</dbReference>
<comment type="caution">
    <text evidence="10">The sequence shown here is derived from an EMBL/GenBank/DDBJ whole genome shotgun (WGS) entry which is preliminary data.</text>
</comment>
<dbReference type="Gene3D" id="1.10.3820.10">
    <property type="entry name" value="Di-heme elbow motif domain"/>
    <property type="match status" value="1"/>
</dbReference>
<keyword evidence="5" id="KW-0732">Signal</keyword>
<keyword evidence="2" id="KW-0813">Transport</keyword>
<proteinExistence type="predicted"/>
<dbReference type="EMBL" id="VIVN01000010">
    <property type="protein sequence ID" value="TWD97434.1"/>
    <property type="molecule type" value="Genomic_DNA"/>
</dbReference>
<dbReference type="CDD" id="cd08168">
    <property type="entry name" value="Cytochrom_C3"/>
    <property type="match status" value="1"/>
</dbReference>
<dbReference type="GO" id="GO:0046872">
    <property type="term" value="F:metal ion binding"/>
    <property type="evidence" value="ECO:0007669"/>
    <property type="project" value="UniProtKB-KW"/>
</dbReference>
<keyword evidence="3" id="KW-0349">Heme</keyword>
<gene>
    <name evidence="10" type="ORF">FB550_11039</name>
</gene>
<evidence type="ECO:0000256" key="7">
    <source>
        <dbReference type="ARBA" id="ARBA00023004"/>
    </source>
</evidence>
<dbReference type="GO" id="GO:0030313">
    <property type="term" value="C:cell envelope"/>
    <property type="evidence" value="ECO:0007669"/>
    <property type="project" value="UniProtKB-SubCell"/>
</dbReference>
<dbReference type="Pfam" id="PF03264">
    <property type="entry name" value="Cytochrom_NNT"/>
    <property type="match status" value="1"/>
</dbReference>
<name>A0A561D291_9BACI</name>